<dbReference type="CDD" id="cd00827">
    <property type="entry name" value="init_cond_enzymes"/>
    <property type="match status" value="1"/>
</dbReference>
<gene>
    <name evidence="5" type="ORF">FGM00_15635</name>
</gene>
<dbReference type="RefSeq" id="WP_138853805.1">
    <property type="nucleotide sequence ID" value="NZ_CP040710.1"/>
</dbReference>
<dbReference type="PANTHER" id="PTHR34069">
    <property type="entry name" value="3-OXOACYL-[ACYL-CARRIER-PROTEIN] SYNTHASE 3"/>
    <property type="match status" value="1"/>
</dbReference>
<dbReference type="InterPro" id="IPR016039">
    <property type="entry name" value="Thiolase-like"/>
</dbReference>
<feature type="domain" description="Beta-ketoacyl-[acyl-carrier-protein] synthase III C-terminal" evidence="4">
    <location>
        <begin position="282"/>
        <end position="359"/>
    </location>
</feature>
<evidence type="ECO:0000313" key="6">
    <source>
        <dbReference type="Proteomes" id="UP000310017"/>
    </source>
</evidence>
<sequence length="376" mass="42098">MKDVYITKIAKFLPNDPIDNDHMEERLGMIGGKPSRARSIILRSNKIKTRYYAIDENGGSTHNNAELTAEAIRALGNDEMLEEVELLSCGTSTPDHLLPAQASMVHGLLKNGTMEVNTAAGVCCSGMSALKYGFMAIKAGQVSKAICTGSERSSSLTKASMFTNEMVHLEELENNPIIAFDKDFLRWMLSDGAGAVLLENKPNKDISLKIEWMEGFSYAHEMETCMYAGGEKFEDGSLKPWADYSTEEWSQKSVFSIKQDVKLLGAHILVKAADSLKRAYTKHNIGPDDIDYFLPHISSYFFKQGFYDEMKKNGIEMPFEKWFLNLDKVGNIGAASIYIMLEELMNSGTLKKGDRILLFVPESSRFSYIHTYLTVH</sequence>
<dbReference type="Pfam" id="PF00109">
    <property type="entry name" value="ketoacyl-synt"/>
    <property type="match status" value="1"/>
</dbReference>
<name>A0A5B7SWT4_9FLAO</name>
<evidence type="ECO:0000259" key="3">
    <source>
        <dbReference type="Pfam" id="PF00109"/>
    </source>
</evidence>
<accession>A0A5B7SWT4</accession>
<dbReference type="EMBL" id="CP040710">
    <property type="protein sequence ID" value="QCX01468.1"/>
    <property type="molecule type" value="Genomic_DNA"/>
</dbReference>
<evidence type="ECO:0000259" key="4">
    <source>
        <dbReference type="Pfam" id="PF08541"/>
    </source>
</evidence>
<dbReference type="OrthoDB" id="2514738at2"/>
<proteinExistence type="predicted"/>
<dbReference type="GO" id="GO:0016746">
    <property type="term" value="F:acyltransferase activity"/>
    <property type="evidence" value="ECO:0007669"/>
    <property type="project" value="UniProtKB-KW"/>
</dbReference>
<dbReference type="GO" id="GO:0044550">
    <property type="term" value="P:secondary metabolite biosynthetic process"/>
    <property type="evidence" value="ECO:0007669"/>
    <property type="project" value="TreeGrafter"/>
</dbReference>
<organism evidence="5 6">
    <name type="scientific">Aggregatimonas sangjinii</name>
    <dbReference type="NCBI Taxonomy" id="2583587"/>
    <lineage>
        <taxon>Bacteria</taxon>
        <taxon>Pseudomonadati</taxon>
        <taxon>Bacteroidota</taxon>
        <taxon>Flavobacteriia</taxon>
        <taxon>Flavobacteriales</taxon>
        <taxon>Flavobacteriaceae</taxon>
        <taxon>Aggregatimonas</taxon>
    </lineage>
</organism>
<protein>
    <submittedName>
        <fullName evidence="5">StlD/DarB family beta-ketosynthase</fullName>
    </submittedName>
</protein>
<dbReference type="Proteomes" id="UP000310017">
    <property type="component" value="Chromosome"/>
</dbReference>
<feature type="domain" description="Beta-ketoacyl synthase-like N-terminal" evidence="3">
    <location>
        <begin position="95"/>
        <end position="201"/>
    </location>
</feature>
<evidence type="ECO:0000256" key="1">
    <source>
        <dbReference type="ARBA" id="ARBA00022679"/>
    </source>
</evidence>
<evidence type="ECO:0000313" key="5">
    <source>
        <dbReference type="EMBL" id="QCX01468.1"/>
    </source>
</evidence>
<dbReference type="KEGG" id="asag:FGM00_15635"/>
<dbReference type="PANTHER" id="PTHR34069:SF2">
    <property type="entry name" value="BETA-KETOACYL-[ACYL-CARRIER-PROTEIN] SYNTHASE III"/>
    <property type="match status" value="1"/>
</dbReference>
<evidence type="ECO:0000256" key="2">
    <source>
        <dbReference type="ARBA" id="ARBA00023315"/>
    </source>
</evidence>
<dbReference type="Pfam" id="PF08541">
    <property type="entry name" value="ACP_syn_III_C"/>
    <property type="match status" value="1"/>
</dbReference>
<dbReference type="InterPro" id="IPR014030">
    <property type="entry name" value="Ketoacyl_synth_N"/>
</dbReference>
<keyword evidence="2" id="KW-0012">Acyltransferase</keyword>
<reference evidence="5 6" key="1">
    <citation type="submission" date="2019-05" db="EMBL/GenBank/DDBJ databases">
        <title>Genome sequencing of F202Z8.</title>
        <authorList>
            <person name="Kwon Y.M."/>
        </authorList>
    </citation>
    <scope>NUCLEOTIDE SEQUENCE [LARGE SCALE GENOMIC DNA]</scope>
    <source>
        <strain evidence="5 6">F202Z8</strain>
    </source>
</reference>
<dbReference type="AlphaFoldDB" id="A0A5B7SWT4"/>
<dbReference type="InterPro" id="IPR013747">
    <property type="entry name" value="ACP_syn_III_C"/>
</dbReference>
<dbReference type="SUPFAM" id="SSF53901">
    <property type="entry name" value="Thiolase-like"/>
    <property type="match status" value="1"/>
</dbReference>
<dbReference type="NCBIfam" id="NF005293">
    <property type="entry name" value="PRK06816.1"/>
    <property type="match status" value="1"/>
</dbReference>
<keyword evidence="6" id="KW-1185">Reference proteome</keyword>
<keyword evidence="1" id="KW-0808">Transferase</keyword>
<dbReference type="Gene3D" id="3.40.47.10">
    <property type="match status" value="2"/>
</dbReference>